<sequence length="1047" mass="114827">MRSDLFLSKPDALMAGPQSRRKVKKSRWTNAEALNRRRGKSPNGVHSGINSRHGKPLGKQVVLKLEELCRAVLDVRSSKGDGTKTANVTRSGTSQAKQDLKECVLSVVDTSTVSNEESEMTHSDVHGVPAASGGLESDDAKRAHNSVKLEVSETKNCKEQENNLSFEDANMHEVIKTECELDVNSVIIDTVSCKMETVDHLVDVGHKVEQKNVECTEENDGSSSQAIAGDAEDQVELSNQPCQNEAFSNTSGAEYHCCKERDCIYTDPINLAKQSESSIIAAAVEGVSDSVSASGVGCSTDEDAGIGHVEIQKLSGPQLWMGKRKCVSYSLTSSLTEESLDSSVSSGMTVRESLPDSKNDNSKDDIPYSMINCDMMIGSDKDKLFDQEVSDLWSTTGSPVSRYAPPLAPVELSDANSYRCGSHAQSWSPALLPVSSGGRIGSYLEPGTDMPLHYGSKMSDTLPGSPCQDVHMLQPAVPTSYPTVSVSPAASVPQEGMGPENETLKSQEGELFRKIEESLAERETLKYQEKELLKRIERSLTETKSLKCREEQLLSKIERSLTRAKSLKSQEEELLRRIEVSLAQRGTAKSQDEELLVRMETFKDTKCSFVDVDSVSSMEFESENMPDLENSLPLKKRKKWLKTVINNENKEIQMRSTPLESFPSFPLWPMISIAELEAVGKLQQHPSLPSFPSRPMISIAELEAHTVYGRSQQQPCEPHAAAPWVPRYPYYCEENSSCGESFYSRNSVGRTYGEFFEQNSEMIDNTMLLPVFKSEESAERYSCCKMSSGCARSQPGVCNVSYLGKVDAYSDESALSVCSGVAEDSKVDLCLFVRPAMDSVGSKVEADSRVCVESCERTSDPSVELCRVDTDSKDIVGNEVTVQGSECTKDNSEEIGVPECTKDDKIVQMDAKICTEVSEKIGAPVESKCIKVDSVEHCGVLYPPLTDLKYKADVDSETSVAPLRFIKVDVESKDSIALLSSTVNCVEGPNCIVHKGLGNNIELLGESEENLACSKKTKDNAEWCRKIDVPQKESKCVLDVGSKEGFV</sequence>
<comment type="caution">
    <text evidence="2">The sequence shown here is derived from an EMBL/GenBank/DDBJ whole genome shotgun (WGS) entry which is preliminary data.</text>
</comment>
<feature type="region of interest" description="Disordered" evidence="1">
    <location>
        <begin position="341"/>
        <end position="365"/>
    </location>
</feature>
<dbReference type="Proteomes" id="UP000502823">
    <property type="component" value="Unassembled WGS sequence"/>
</dbReference>
<feature type="compositionally biased region" description="Basic and acidic residues" evidence="1">
    <location>
        <begin position="353"/>
        <end position="365"/>
    </location>
</feature>
<evidence type="ECO:0000313" key="3">
    <source>
        <dbReference type="Proteomes" id="UP000502823"/>
    </source>
</evidence>
<keyword evidence="3" id="KW-1185">Reference proteome</keyword>
<feature type="region of interest" description="Disordered" evidence="1">
    <location>
        <begin position="111"/>
        <end position="142"/>
    </location>
</feature>
<proteinExistence type="predicted"/>
<dbReference type="AlphaFoldDB" id="A0A6L2Q336"/>
<gene>
    <name evidence="2" type="ORF">Cfor_02238</name>
</gene>
<reference evidence="3" key="1">
    <citation type="submission" date="2020-01" db="EMBL/GenBank/DDBJ databases">
        <title>Draft genome sequence of the Termite Coptotermes fromosanus.</title>
        <authorList>
            <person name="Itakura S."/>
            <person name="Yosikawa Y."/>
            <person name="Umezawa K."/>
        </authorList>
    </citation>
    <scope>NUCLEOTIDE SEQUENCE [LARGE SCALE GENOMIC DNA]</scope>
</reference>
<dbReference type="OrthoDB" id="10660146at2759"/>
<feature type="region of interest" description="Disordered" evidence="1">
    <location>
        <begin position="484"/>
        <end position="506"/>
    </location>
</feature>
<dbReference type="InParanoid" id="A0A6L2Q336"/>
<organism evidence="2 3">
    <name type="scientific">Coptotermes formosanus</name>
    <name type="common">Formosan subterranean termite</name>
    <dbReference type="NCBI Taxonomy" id="36987"/>
    <lineage>
        <taxon>Eukaryota</taxon>
        <taxon>Metazoa</taxon>
        <taxon>Ecdysozoa</taxon>
        <taxon>Arthropoda</taxon>
        <taxon>Hexapoda</taxon>
        <taxon>Insecta</taxon>
        <taxon>Pterygota</taxon>
        <taxon>Neoptera</taxon>
        <taxon>Polyneoptera</taxon>
        <taxon>Dictyoptera</taxon>
        <taxon>Blattodea</taxon>
        <taxon>Blattoidea</taxon>
        <taxon>Termitoidae</taxon>
        <taxon>Rhinotermitidae</taxon>
        <taxon>Coptotermes</taxon>
    </lineage>
</organism>
<evidence type="ECO:0000313" key="2">
    <source>
        <dbReference type="EMBL" id="GFG39313.1"/>
    </source>
</evidence>
<evidence type="ECO:0000256" key="1">
    <source>
        <dbReference type="SAM" id="MobiDB-lite"/>
    </source>
</evidence>
<dbReference type="EMBL" id="BLKM01000895">
    <property type="protein sequence ID" value="GFG39313.1"/>
    <property type="molecule type" value="Genomic_DNA"/>
</dbReference>
<feature type="region of interest" description="Disordered" evidence="1">
    <location>
        <begin position="1"/>
        <end position="55"/>
    </location>
</feature>
<name>A0A6L2Q336_COPFO</name>
<accession>A0A6L2Q336</accession>
<protein>
    <submittedName>
        <fullName evidence="2">Uncharacterized protein</fullName>
    </submittedName>
</protein>